<feature type="domain" description="4Fe-4S ferredoxin-type" evidence="4">
    <location>
        <begin position="178"/>
        <end position="207"/>
    </location>
</feature>
<keyword evidence="6" id="KW-1185">Reference proteome</keyword>
<proteinExistence type="predicted"/>
<dbReference type="PANTHER" id="PTHR42783">
    <property type="entry name" value="GLUTAMATE SYNTHASE [NADPH] SMALL CHAIN"/>
    <property type="match status" value="1"/>
</dbReference>
<accession>A0AAU9DEV2</accession>
<evidence type="ECO:0000313" key="5">
    <source>
        <dbReference type="EMBL" id="BDU50723.1"/>
    </source>
</evidence>
<reference evidence="5 6" key="1">
    <citation type="submission" date="2022-11" db="EMBL/GenBank/DDBJ databases">
        <title>Haliovirga abyssi gen. nov., sp. nov., a mesophilic fermentative bacterium isolated from the Iheya North hydrothermal field and the proposal of Haliovirgaceae fam. nov.</title>
        <authorList>
            <person name="Miyazaki U."/>
            <person name="Tame A."/>
            <person name="Miyazaki J."/>
            <person name="Takai K."/>
            <person name="Sawayama S."/>
            <person name="Kitajima M."/>
            <person name="Okamoto A."/>
            <person name="Nakagawa S."/>
        </authorList>
    </citation>
    <scope>NUCLEOTIDE SEQUENCE [LARGE SCALE GENOMIC DNA]</scope>
    <source>
        <strain evidence="5 6">IC12</strain>
    </source>
</reference>
<keyword evidence="2" id="KW-0408">Iron</keyword>
<feature type="domain" description="4Fe-4S ferredoxin-type" evidence="4">
    <location>
        <begin position="42"/>
        <end position="71"/>
    </location>
</feature>
<keyword evidence="1" id="KW-0479">Metal-binding</keyword>
<dbReference type="Pfam" id="PF14691">
    <property type="entry name" value="Fer4_20"/>
    <property type="match status" value="1"/>
</dbReference>
<evidence type="ECO:0000313" key="6">
    <source>
        <dbReference type="Proteomes" id="UP001321582"/>
    </source>
</evidence>
<dbReference type="AlphaFoldDB" id="A0AAU9DEV2"/>
<dbReference type="PROSITE" id="PS51379">
    <property type="entry name" value="4FE4S_FER_2"/>
    <property type="match status" value="3"/>
</dbReference>
<evidence type="ECO:0000256" key="1">
    <source>
        <dbReference type="ARBA" id="ARBA00022723"/>
    </source>
</evidence>
<dbReference type="GO" id="GO:0051536">
    <property type="term" value="F:iron-sulfur cluster binding"/>
    <property type="evidence" value="ECO:0007669"/>
    <property type="project" value="UniProtKB-KW"/>
</dbReference>
<dbReference type="PROSITE" id="PS00198">
    <property type="entry name" value="4FE4S_FER_1"/>
    <property type="match status" value="2"/>
</dbReference>
<organism evidence="5 6">
    <name type="scientific">Haliovirga abyssi</name>
    <dbReference type="NCBI Taxonomy" id="2996794"/>
    <lineage>
        <taxon>Bacteria</taxon>
        <taxon>Fusobacteriati</taxon>
        <taxon>Fusobacteriota</taxon>
        <taxon>Fusobacteriia</taxon>
        <taxon>Fusobacteriales</taxon>
        <taxon>Haliovirgaceae</taxon>
        <taxon>Haliovirga</taxon>
    </lineage>
</organism>
<dbReference type="InterPro" id="IPR023753">
    <property type="entry name" value="FAD/NAD-binding_dom"/>
</dbReference>
<evidence type="ECO:0000256" key="2">
    <source>
        <dbReference type="ARBA" id="ARBA00023004"/>
    </source>
</evidence>
<dbReference type="InterPro" id="IPR036188">
    <property type="entry name" value="FAD/NAD-bd_sf"/>
</dbReference>
<dbReference type="RefSeq" id="WP_307903580.1">
    <property type="nucleotide sequence ID" value="NZ_AP027059.1"/>
</dbReference>
<dbReference type="GO" id="GO:0016491">
    <property type="term" value="F:oxidoreductase activity"/>
    <property type="evidence" value="ECO:0007669"/>
    <property type="project" value="InterPro"/>
</dbReference>
<dbReference type="Gene3D" id="3.30.70.20">
    <property type="match status" value="2"/>
</dbReference>
<dbReference type="SUPFAM" id="SSF54862">
    <property type="entry name" value="4Fe-4S ferredoxins"/>
    <property type="match status" value="1"/>
</dbReference>
<dbReference type="InterPro" id="IPR017900">
    <property type="entry name" value="4Fe4S_Fe_S_CS"/>
</dbReference>
<protein>
    <submittedName>
        <fullName evidence="5">Oxidoreductase</fullName>
    </submittedName>
</protein>
<name>A0AAU9DEV2_9FUSO</name>
<evidence type="ECO:0000259" key="4">
    <source>
        <dbReference type="PROSITE" id="PS51379"/>
    </source>
</evidence>
<dbReference type="GO" id="GO:0046872">
    <property type="term" value="F:metal ion binding"/>
    <property type="evidence" value="ECO:0007669"/>
    <property type="project" value="UniProtKB-KW"/>
</dbReference>
<dbReference type="SUPFAM" id="SSF46548">
    <property type="entry name" value="alpha-helical ferredoxin"/>
    <property type="match status" value="1"/>
</dbReference>
<dbReference type="Gene3D" id="1.10.1060.10">
    <property type="entry name" value="Alpha-helical ferredoxin"/>
    <property type="match status" value="1"/>
</dbReference>
<dbReference type="InterPro" id="IPR017896">
    <property type="entry name" value="4Fe4S_Fe-S-bd"/>
</dbReference>
<dbReference type="Gene3D" id="3.50.50.60">
    <property type="entry name" value="FAD/NAD(P)-binding domain"/>
    <property type="match status" value="2"/>
</dbReference>
<keyword evidence="3" id="KW-0411">Iron-sulfur</keyword>
<dbReference type="Pfam" id="PF07992">
    <property type="entry name" value="Pyr_redox_2"/>
    <property type="match status" value="1"/>
</dbReference>
<dbReference type="Pfam" id="PF12838">
    <property type="entry name" value="Fer4_7"/>
    <property type="match status" value="1"/>
</dbReference>
<evidence type="ECO:0000256" key="3">
    <source>
        <dbReference type="ARBA" id="ARBA00023014"/>
    </source>
</evidence>
<dbReference type="InterPro" id="IPR028261">
    <property type="entry name" value="DPD_II"/>
</dbReference>
<sequence length="613" mass="68556">MGNKKNFFAPIKAWKYLVKKPISIPMEDIFENPREAADRYRGFHANDWEKCIGCGTCSEICPTNAIVMQEREELPDEDGSKPEKPAIDYGRCTFCGLCVDICTTNSLTMTKEYVHISKDVDDFYFLPKENGIHDIKYENAYVRDEVSELLDLKRYDMVGLEADERKDSFIEIVKGFSKETAIAEASRCVECGICTKTCPATMNIPEYILSIWKDDLEEGVDWLYKTNPLPGVCGRICTHKCETACALGNRGEAVSIRWLKRYIVDNTPEEDYEKVVLANVSKGGEGKVAIVGAGPAGISAGYYLRTMGYEVDIFEAMPLAGGVMRYGIPQYRLPDYSLDKDISFIEKIGVKIHTNTQVGKDIQLEELHSKYDVVFLGTGFFGARGLNIPNSDHKDVHLAMDFLPQVRDFARGVIKDIDVHKSAVVIGGGNVAFDVARSLIRLQEIKYGKSDVKLIALENEEQLPADREEYEEGMEEGIKYQLGCGPQEVMLDDKGNIKGVKGFKCLSIFDGQHRFNPQFDTSDVKMVEGTQVYVSIGQSPDYSYLDKELEEKLGITRGKITKIGKNRQVEGVDWLFAGGDIVQGPDVIHGIADGHEAAKAIDEYLMNGKNKKK</sequence>
<dbReference type="InterPro" id="IPR009051">
    <property type="entry name" value="Helical_ferredxn"/>
</dbReference>
<dbReference type="Proteomes" id="UP001321582">
    <property type="component" value="Chromosome"/>
</dbReference>
<gene>
    <name evidence="5" type="ORF">HLVA_12920</name>
</gene>
<dbReference type="PANTHER" id="PTHR42783:SF3">
    <property type="entry name" value="GLUTAMATE SYNTHASE [NADPH] SMALL CHAIN-RELATED"/>
    <property type="match status" value="1"/>
</dbReference>
<dbReference type="EMBL" id="AP027059">
    <property type="protein sequence ID" value="BDU50723.1"/>
    <property type="molecule type" value="Genomic_DNA"/>
</dbReference>
<dbReference type="KEGG" id="haby:HLVA_12920"/>
<dbReference type="SUPFAM" id="SSF51971">
    <property type="entry name" value="Nucleotide-binding domain"/>
    <property type="match status" value="1"/>
</dbReference>
<feature type="domain" description="4Fe-4S ferredoxin-type" evidence="4">
    <location>
        <begin position="83"/>
        <end position="112"/>
    </location>
</feature>
<dbReference type="PRINTS" id="PR00419">
    <property type="entry name" value="ADXRDTASE"/>
</dbReference>